<dbReference type="InterPro" id="IPR011993">
    <property type="entry name" value="PH-like_dom_sf"/>
</dbReference>
<dbReference type="Gene3D" id="2.30.42.10">
    <property type="match status" value="1"/>
</dbReference>
<feature type="region of interest" description="Disordered" evidence="12">
    <location>
        <begin position="393"/>
        <end position="425"/>
    </location>
</feature>
<dbReference type="PROSITE" id="PS00028">
    <property type="entry name" value="ZINC_FINGER_C2H2_1"/>
    <property type="match status" value="6"/>
</dbReference>
<dbReference type="EMBL" id="WHWB01033507">
    <property type="protein sequence ID" value="KAJ7419404.1"/>
    <property type="molecule type" value="Genomic_DNA"/>
</dbReference>
<dbReference type="PROSITE" id="PS51290">
    <property type="entry name" value="CRIC"/>
    <property type="match status" value="1"/>
</dbReference>
<dbReference type="InterPro" id="IPR013087">
    <property type="entry name" value="Znf_C2H2_type"/>
</dbReference>
<feature type="compositionally biased region" description="Basic and acidic residues" evidence="12">
    <location>
        <begin position="395"/>
        <end position="406"/>
    </location>
</feature>
<dbReference type="PROSITE" id="PS50157">
    <property type="entry name" value="ZINC_FINGER_C2H2_2"/>
    <property type="match status" value="10"/>
</dbReference>
<feature type="domain" description="CRIC" evidence="15">
    <location>
        <begin position="17"/>
        <end position="111"/>
    </location>
</feature>
<dbReference type="Pfam" id="PF09769">
    <property type="entry name" value="ApoO"/>
    <property type="match status" value="1"/>
</dbReference>
<dbReference type="PANTHER" id="PTHR12844:SF12">
    <property type="entry name" value="CONNECTOR ENHANCER OF KINASE SUPPRESSOR OF RAS 2"/>
    <property type="match status" value="1"/>
</dbReference>
<dbReference type="Pfam" id="PF10534">
    <property type="entry name" value="CRIC_ras_sig"/>
    <property type="match status" value="1"/>
</dbReference>
<dbReference type="SUPFAM" id="SSF50156">
    <property type="entry name" value="PDZ domain-like"/>
    <property type="match status" value="1"/>
</dbReference>
<dbReference type="InterPro" id="IPR006794">
    <property type="entry name" value="Transcrp_activ_Zfx/Zfy-dom"/>
</dbReference>
<feature type="domain" description="C2H2-type" evidence="14">
    <location>
        <begin position="2064"/>
        <end position="2092"/>
    </location>
</feature>
<evidence type="ECO:0000256" key="8">
    <source>
        <dbReference type="ARBA" id="ARBA00023163"/>
    </source>
</evidence>
<dbReference type="InterPro" id="IPR017874">
    <property type="entry name" value="CRIC_domain"/>
</dbReference>
<proteinExistence type="predicted"/>
<dbReference type="InterPro" id="IPR036034">
    <property type="entry name" value="PDZ_sf"/>
</dbReference>
<evidence type="ECO:0000256" key="4">
    <source>
        <dbReference type="ARBA" id="ARBA00022771"/>
    </source>
</evidence>
<evidence type="ECO:0000256" key="9">
    <source>
        <dbReference type="ARBA" id="ARBA00023242"/>
    </source>
</evidence>
<keyword evidence="5" id="KW-0862">Zinc</keyword>
<dbReference type="InterPro" id="IPR001478">
    <property type="entry name" value="PDZ"/>
</dbReference>
<comment type="caution">
    <text evidence="16">The sequence shown here is derived from an EMBL/GenBank/DDBJ whole genome shotgun (WGS) entry which is preliminary data.</text>
</comment>
<keyword evidence="2" id="KW-0479">Metal-binding</keyword>
<dbReference type="InterPro" id="IPR019166">
    <property type="entry name" value="MIC26/MIC27"/>
</dbReference>
<keyword evidence="9" id="KW-0539">Nucleus</keyword>
<keyword evidence="7" id="KW-0238">DNA-binding</keyword>
<dbReference type="Gene3D" id="2.30.29.30">
    <property type="entry name" value="Pleckstrin-homology domain (PH domain)/Phosphotyrosine-binding domain (PTB)"/>
    <property type="match status" value="1"/>
</dbReference>
<name>A0ABQ9DHA3_9PASS</name>
<dbReference type="Pfam" id="PF00096">
    <property type="entry name" value="zf-C2H2"/>
    <property type="match status" value="3"/>
</dbReference>
<feature type="domain" description="C2H2-type" evidence="14">
    <location>
        <begin position="2036"/>
        <end position="2063"/>
    </location>
</feature>
<feature type="domain" description="C2H2-type" evidence="14">
    <location>
        <begin position="2150"/>
        <end position="2177"/>
    </location>
</feature>
<evidence type="ECO:0000256" key="12">
    <source>
        <dbReference type="SAM" id="MobiDB-lite"/>
    </source>
</evidence>
<evidence type="ECO:0000256" key="2">
    <source>
        <dbReference type="ARBA" id="ARBA00022723"/>
    </source>
</evidence>
<evidence type="ECO:0000259" key="13">
    <source>
        <dbReference type="PROSITE" id="PS50106"/>
    </source>
</evidence>
<feature type="compositionally biased region" description="Low complexity" evidence="12">
    <location>
        <begin position="606"/>
        <end position="615"/>
    </location>
</feature>
<feature type="transmembrane region" description="Helical" evidence="11">
    <location>
        <begin position="1149"/>
        <end position="1172"/>
    </location>
</feature>
<dbReference type="PANTHER" id="PTHR12844">
    <property type="entry name" value="CONNECTOR ENCHANCER OF KINASE SUPPRESSOR OF RAS"/>
    <property type="match status" value="1"/>
</dbReference>
<keyword evidence="4 10" id="KW-0863">Zinc-finger</keyword>
<feature type="region of interest" description="Disordered" evidence="12">
    <location>
        <begin position="1179"/>
        <end position="1278"/>
    </location>
</feature>
<sequence>MFSNCNGFKNYGLETENLRTLSHKLNASAKNLQNFITGRRRSGHYDGRASRRLPNDFLTSVVDLIGAAKNLLAWLDRSPFVSVTEYSLLKNNIVQLCLELTTIVQQDCTVYETENKILHVGMYIKSTYDGLHVITGTTENSPADQCKKIHAGDEVIQVNHQTVVDDIGEELARLQEQNGVINPNPTEPQRADGTDNGKDELGINQEQPVIPTSPTSSSTTPTSTMGMSSKVDNSALQDVFILSPMSGLYGPRDEAGIMSCDDISKFGKPGLKGSESPNYFLEHEGGKYYTLLEGEGHERGRAPGVRRREKTPTHGDLRPVSMPTEYSWIGDSKEQNVYKRGSRVMIFGQPKWFSGDVLLLMFLFVFFSPPTTDSENSLLRYLSDDKILVIQEEPLAQKDNKRDTGRRSRKKGKGPGSASYPLSPSVLTGTRNMRLEPAQQDVLSFNLAENNTVPLYHRAGDTVTADPERYASSAIDHPGSTSMRKDEKAEGFISLPEFRIDRAIECRRKHAFKACHPKIKSFYFATDCLEEMNRWMNRLGLAAIGYTPDDKDIHPDEGGSHCKNEIAAVPPEPRPGCFHSKSVTKEGEVNSSSPFPEVKQARHFSSESTYSQSSAEEARPEGAGSTHPSAGRAPYRERRSWQDLIETPLTSSGLHFLQTVPPEAEYASSRAGMSPDRRRQATLPVQRRHNFEQDGPFPLVECPRGHGAHGRPQKQRSQSLPRNRDIRAKGRVRSIEGTDDSLEENVPVRRHNSFCGEENVKEVEEITDGLQELYKTLEEASLSAFGEQRPSTKQEFRKSFVKRCNDPVINEKLHHIRVLKSTLKAKEGDLTVINSLLDEPNLTSKKFKDWKLKNYEFFLDIFSISSLHSQQATGYIIEPIQKPIHTVAKLAALSSGLPFICVTVYAAAEKESKTQLVKPHQGAFVFVKNGIMDSIQFGKDAYVYLKSPPPEFLPKVGVIAVSGLAGAALARKGSRFKKIVYPLGLTTVGFSVCYPAQSVVIAKLQPESKPTTQEDKKKKGISSASPESAVESRSFNRTEPSPVESWSDKDPVPSSGTAKTPKFKPDPKLMDHGQSSPEDVDLIVYLRTCKNQGFYPGWRSELFQTEQRAKYSSQTGFVLSFSCNYFREGWKDYWYMGPRCNHLWNTLDFILVATIPAVTLVIIVTVTFSYFYCCKSEKPGKQPNSAHLEAQPNPAFSEDTPAHLGHRYPNSAHPEAQPNPAFSEDTPAHLGHRYPNSAHPEAQPNPAFSEDTPAHLGHRYPNSAHPEAQPNPAFSEDTPARLGHRDHCVGSAAARACLHQEMVLFNFELNEFVQLVLLFPRNTKRKCFPYEKCLGMLCDPWAVQMLREQGDPLGWDTANSQHCWKALQVIAKKRPDLVCYGTIRESHWGVLVSLQEERCLLIPRSYCWGFEDSLGAAGSFSVNALKPNMDPGGGSLGLQTQESKMPHTMIMQDFVAGMAGTAHIDGDHIVVSVPDAVLVSDVVTDDGIPLDHGLAAEVVQGPDIITETDVVTEGVIVPDSVLEADVAIEEALDTSDHVLAPDLITETVRVPDQVFVADLVTGPEGHLEHVVQDSVSAANSPTMVSEEVLVTNSDSEAVIQAAGTVPGSTVTIKTEEDDDGKSTSEDYLMISLDDVGEKLDHIGSTPLKISTEVANDEVAKDDGFGSEVIKVYIFKAEAEDDVEIGGTEIVTESDFHNGHSVAGVIEQGGVGRMQREKMVYMAVKDSSQEDEDISCAEIADEVYMEVIVGEEEATSLPDTQLEDSGVNKTFVPVAWAAAYGDERRLPRRYEDGQAAGNNLDTRLENKNGNATQYLQICDSIGTNRVLRQKAKKRRRGEARQWQTAVIIGPDGQPLTVYPCHICGKKFKSRGFLKRHMKNHPDHMIKKKYQCTDCDFTTNKKVSFHNHLESHKLINKVDKTHEFTEYTRRYREASPLSSNKLILRDKEPKLHKCKYCDYETAEQGLLNRHLLAVHSKNFPHVCVECGKGFRHPSELKKHMRTHTGEKPYQCQHCVFRCADQSNLKTHIKTKHGTDLPFKCEHCPQAFADEKELQQHMELFQGHKTHQCPHCDHKSTNSSDLKRHIISVHTKDFPHKCEVCEKGFHRPSELKKHSETHKGKKIHQCRHCDFKTSDPFVLSGHILSVHTKDLPFKCKRCKRGFRQQNELKKHMKTHSGRKVYQCQYCEYSTTDASGFKRHVISIHTKDYPHRCEYCKKGFRRPSEKNQHIMRHHKEALL</sequence>
<feature type="domain" description="C2H2-type" evidence="14">
    <location>
        <begin position="2178"/>
        <end position="2206"/>
    </location>
</feature>
<feature type="region of interest" description="Disordered" evidence="12">
    <location>
        <begin position="555"/>
        <end position="636"/>
    </location>
</feature>
<evidence type="ECO:0000259" key="14">
    <source>
        <dbReference type="PROSITE" id="PS50157"/>
    </source>
</evidence>
<feature type="region of interest" description="Disordered" evidence="12">
    <location>
        <begin position="692"/>
        <end position="740"/>
    </location>
</feature>
<keyword evidence="11" id="KW-0472">Membrane</keyword>
<feature type="compositionally biased region" description="Basic and acidic residues" evidence="12">
    <location>
        <begin position="555"/>
        <end position="564"/>
    </location>
</feature>
<dbReference type="Gene3D" id="3.30.160.60">
    <property type="entry name" value="Classic Zinc Finger"/>
    <property type="match status" value="7"/>
</dbReference>
<feature type="compositionally biased region" description="Low complexity" evidence="12">
    <location>
        <begin position="212"/>
        <end position="224"/>
    </location>
</feature>
<protein>
    <recommendedName>
        <fullName evidence="11">MICOS complex subunit</fullName>
    </recommendedName>
</protein>
<evidence type="ECO:0000256" key="3">
    <source>
        <dbReference type="ARBA" id="ARBA00022737"/>
    </source>
</evidence>
<evidence type="ECO:0000256" key="5">
    <source>
        <dbReference type="ARBA" id="ARBA00022833"/>
    </source>
</evidence>
<comment type="function">
    <text evidence="11">Component of the MICOS complex, a large protein complex of the mitochondrial inner membrane that plays crucial roles in the maintenance of crista junctions, inner membrane architecture, and formation of contact sites to the outer membrane.</text>
</comment>
<dbReference type="SMART" id="SM00355">
    <property type="entry name" value="ZnF_C2H2"/>
    <property type="match status" value="12"/>
</dbReference>
<evidence type="ECO:0000313" key="16">
    <source>
        <dbReference type="EMBL" id="KAJ7419404.1"/>
    </source>
</evidence>
<feature type="compositionally biased region" description="Polar residues" evidence="12">
    <location>
        <begin position="1022"/>
        <end position="1039"/>
    </location>
</feature>
<feature type="region of interest" description="Disordered" evidence="12">
    <location>
        <begin position="665"/>
        <end position="684"/>
    </location>
</feature>
<feature type="domain" description="C2H2-type" evidence="14">
    <location>
        <begin position="2207"/>
        <end position="2234"/>
    </location>
</feature>
<evidence type="ECO:0000313" key="17">
    <source>
        <dbReference type="Proteomes" id="UP001145742"/>
    </source>
</evidence>
<reference evidence="16" key="1">
    <citation type="submission" date="2019-10" db="EMBL/GenBank/DDBJ databases">
        <authorList>
            <person name="Soares A.E.R."/>
            <person name="Aleixo A."/>
            <person name="Schneider P."/>
            <person name="Miyaki C.Y."/>
            <person name="Schneider M.P."/>
            <person name="Mello C."/>
            <person name="Vasconcelos A.T.R."/>
        </authorList>
    </citation>
    <scope>NUCLEOTIDE SEQUENCE</scope>
    <source>
        <tissue evidence="16">Muscle</tissue>
    </source>
</reference>
<feature type="compositionally biased region" description="Basic and acidic residues" evidence="12">
    <location>
        <begin position="189"/>
        <end position="201"/>
    </location>
</feature>
<dbReference type="InterPro" id="IPR010599">
    <property type="entry name" value="CNK2/3_dom"/>
</dbReference>
<keyword evidence="11" id="KW-1133">Transmembrane helix</keyword>
<feature type="domain" description="PDZ" evidence="13">
    <location>
        <begin position="107"/>
        <end position="172"/>
    </location>
</feature>
<comment type="subcellular location">
    <subcellularLocation>
        <location evidence="11">Mitochondrion inner membrane</location>
    </subcellularLocation>
    <subcellularLocation>
        <location evidence="1">Nucleus</location>
    </subcellularLocation>
</comment>
<dbReference type="Pfam" id="PF06663">
    <property type="entry name" value="CNK2_3_dom"/>
    <property type="match status" value="2"/>
</dbReference>
<dbReference type="InterPro" id="IPR036236">
    <property type="entry name" value="Znf_C2H2_sf"/>
</dbReference>
<keyword evidence="11" id="KW-0999">Mitochondrion inner membrane</keyword>
<evidence type="ECO:0000256" key="11">
    <source>
        <dbReference type="RuleBase" id="RU363021"/>
    </source>
</evidence>
<organism evidence="16 17">
    <name type="scientific">Willisornis vidua</name>
    <name type="common">Xingu scale-backed antbird</name>
    <dbReference type="NCBI Taxonomy" id="1566151"/>
    <lineage>
        <taxon>Eukaryota</taxon>
        <taxon>Metazoa</taxon>
        <taxon>Chordata</taxon>
        <taxon>Craniata</taxon>
        <taxon>Vertebrata</taxon>
        <taxon>Euteleostomi</taxon>
        <taxon>Archelosauria</taxon>
        <taxon>Archosauria</taxon>
        <taxon>Dinosauria</taxon>
        <taxon>Saurischia</taxon>
        <taxon>Theropoda</taxon>
        <taxon>Coelurosauria</taxon>
        <taxon>Aves</taxon>
        <taxon>Neognathae</taxon>
        <taxon>Neoaves</taxon>
        <taxon>Telluraves</taxon>
        <taxon>Australaves</taxon>
        <taxon>Passeriformes</taxon>
        <taxon>Thamnophilidae</taxon>
        <taxon>Willisornis</taxon>
    </lineage>
</organism>
<dbReference type="SUPFAM" id="SSF57667">
    <property type="entry name" value="beta-beta-alpha zinc fingers"/>
    <property type="match status" value="6"/>
</dbReference>
<feature type="region of interest" description="Disordered" evidence="12">
    <location>
        <begin position="298"/>
        <end position="322"/>
    </location>
</feature>
<feature type="domain" description="C2H2-type" evidence="14">
    <location>
        <begin position="2093"/>
        <end position="2120"/>
    </location>
</feature>
<keyword evidence="11" id="KW-0496">Mitochondrion</keyword>
<keyword evidence="11" id="KW-0812">Transmembrane</keyword>
<evidence type="ECO:0000256" key="7">
    <source>
        <dbReference type="ARBA" id="ARBA00023125"/>
    </source>
</evidence>
<dbReference type="SUPFAM" id="SSF50729">
    <property type="entry name" value="PH domain-like"/>
    <property type="match status" value="1"/>
</dbReference>
<keyword evidence="17" id="KW-1185">Reference proteome</keyword>
<dbReference type="Proteomes" id="UP001145742">
    <property type="component" value="Unassembled WGS sequence"/>
</dbReference>
<feature type="domain" description="C2H2-type" evidence="14">
    <location>
        <begin position="1857"/>
        <end position="1884"/>
    </location>
</feature>
<evidence type="ECO:0000259" key="15">
    <source>
        <dbReference type="PROSITE" id="PS51290"/>
    </source>
</evidence>
<accession>A0ABQ9DHA3</accession>
<evidence type="ECO:0000256" key="6">
    <source>
        <dbReference type="ARBA" id="ARBA00023015"/>
    </source>
</evidence>
<dbReference type="InterPro" id="IPR051566">
    <property type="entry name" value="CNKSR"/>
</dbReference>
<feature type="region of interest" description="Disordered" evidence="12">
    <location>
        <begin position="1008"/>
        <end position="1074"/>
    </location>
</feature>
<evidence type="ECO:0000256" key="1">
    <source>
        <dbReference type="ARBA" id="ARBA00004123"/>
    </source>
</evidence>
<feature type="domain" description="C2H2-type" evidence="14">
    <location>
        <begin position="1950"/>
        <end position="1978"/>
    </location>
</feature>
<comment type="subunit">
    <text evidence="11">Component of the mitochondrial contact site and cristae organizing system (MICOS) complex.</text>
</comment>
<feature type="domain" description="C2H2-type" evidence="14">
    <location>
        <begin position="1979"/>
        <end position="2006"/>
    </location>
</feature>
<gene>
    <name evidence="16" type="ORF">WISP_54136</name>
</gene>
<keyword evidence="3" id="KW-0677">Repeat</keyword>
<feature type="region of interest" description="Disordered" evidence="12">
    <location>
        <begin position="178"/>
        <end position="227"/>
    </location>
</feature>
<feature type="domain" description="C2H2-type" evidence="14">
    <location>
        <begin position="2007"/>
        <end position="2035"/>
    </location>
</feature>
<feature type="compositionally biased region" description="Basic and acidic residues" evidence="12">
    <location>
        <begin position="722"/>
        <end position="736"/>
    </location>
</feature>
<dbReference type="Pfam" id="PF04704">
    <property type="entry name" value="Zfx_Zfy_act"/>
    <property type="match status" value="1"/>
</dbReference>
<dbReference type="PROSITE" id="PS50106">
    <property type="entry name" value="PDZ"/>
    <property type="match status" value="1"/>
</dbReference>
<evidence type="ECO:0000256" key="10">
    <source>
        <dbReference type="PROSITE-ProRule" id="PRU00042"/>
    </source>
</evidence>
<keyword evidence="8" id="KW-0804">Transcription</keyword>
<keyword evidence="6" id="KW-0805">Transcription regulation</keyword>